<dbReference type="OrthoDB" id="9815360at2"/>
<dbReference type="SUPFAM" id="SSF53187">
    <property type="entry name" value="Zn-dependent exopeptidases"/>
    <property type="match status" value="1"/>
</dbReference>
<dbReference type="Gene3D" id="3.40.630.10">
    <property type="entry name" value="Zn peptidases"/>
    <property type="match status" value="1"/>
</dbReference>
<dbReference type="PANTHER" id="PTHR43808:SF27">
    <property type="entry name" value="PROTEIN ROCB"/>
    <property type="match status" value="1"/>
</dbReference>
<dbReference type="InterPro" id="IPR012166">
    <property type="entry name" value="Uncharacterised_RocB"/>
</dbReference>
<comment type="caution">
    <text evidence="1">The sequence shown here is derived from an EMBL/GenBank/DDBJ whole genome shotgun (WGS) entry which is preliminary data.</text>
</comment>
<dbReference type="Proteomes" id="UP000318937">
    <property type="component" value="Unassembled WGS sequence"/>
</dbReference>
<sequence>MITTKNEVLKLTEELVRVESIVETPGEIDAAKKIYEMIAEMPYFIQKPDQVILSKTSDDQLDRYNVLAFVEGTKEKSCKKTIILMGHLDTVGIDDYTNLKDVACKPDELMKKLHDEKLPDLVKEQLESGEWYFGRGVLDMKSGVASHMSLLKYFAEHPEELAGNLVFFSECDEEVSSKGVLSGLKDLKKWKEEHSFDYIALINSDFVAPLYDGDVNRYIYKGTVGKLLPSFFITGAETHVGSAFEGLDPNYIAAELTRQISYNPELCDRHLGETPAPPISLKQMDLKPNYTVQTALSAYVYFNLFVHTWSPQEVLTKLMEQAVFAFENAIKTLNERYESFCKLSEQPFKQLPWKSRVILYEDMTKSLKEEHGEIFVKHMNKFKEKLLLDDSLDTRMFAARVVEEEWKWMKDQSPAIILLYSSLYSPCLDLTGKNKQEENLISALDKAIEKVQSQYKYPIVSKNYFPYICDMSCVALKDDEKSIQSVINNNPAWGTKHYVNYEDIREINVPAINIGPYGYDAHKRYERMEIEYSTEVIPAITKEIIETLIG</sequence>
<evidence type="ECO:0000313" key="1">
    <source>
        <dbReference type="EMBL" id="TQR15657.1"/>
    </source>
</evidence>
<protein>
    <submittedName>
        <fullName evidence="1">M20/M25/M40 family metallo-hydrolase</fullName>
    </submittedName>
</protein>
<dbReference type="PANTHER" id="PTHR43808">
    <property type="entry name" value="ACETYLORNITHINE DEACETYLASE"/>
    <property type="match status" value="1"/>
</dbReference>
<dbReference type="RefSeq" id="WP_142606932.1">
    <property type="nucleotide sequence ID" value="NZ_VDGG01000014.1"/>
</dbReference>
<dbReference type="InterPro" id="IPR050072">
    <property type="entry name" value="Peptidase_M20A"/>
</dbReference>
<dbReference type="Pfam" id="PF01546">
    <property type="entry name" value="Peptidase_M20"/>
    <property type="match status" value="1"/>
</dbReference>
<dbReference type="InterPro" id="IPR002933">
    <property type="entry name" value="Peptidase_M20"/>
</dbReference>
<accession>A0A544TDX3</accession>
<dbReference type="PIRSF" id="PIRSF010386">
    <property type="entry name" value="RocB"/>
    <property type="match status" value="1"/>
</dbReference>
<dbReference type="GO" id="GO:0016787">
    <property type="term" value="F:hydrolase activity"/>
    <property type="evidence" value="ECO:0007669"/>
    <property type="project" value="UniProtKB-KW"/>
</dbReference>
<dbReference type="EMBL" id="VDGG01000014">
    <property type="protein sequence ID" value="TQR15657.1"/>
    <property type="molecule type" value="Genomic_DNA"/>
</dbReference>
<evidence type="ECO:0000313" key="2">
    <source>
        <dbReference type="Proteomes" id="UP000318937"/>
    </source>
</evidence>
<name>A0A544TDX3_9BACI</name>
<dbReference type="AlphaFoldDB" id="A0A544TDX3"/>
<reference evidence="1 2" key="1">
    <citation type="submission" date="2019-05" db="EMBL/GenBank/DDBJ databases">
        <title>Psychrobacillus vulpis sp. nov., a new species isolated from feces of a red fox that inhabits in The Tablas de Daimiel Natural Park, Albacete, Spain.</title>
        <authorList>
            <person name="Rodriguez M."/>
            <person name="Reina J.C."/>
            <person name="Bejar V."/>
            <person name="Llamas I."/>
        </authorList>
    </citation>
    <scope>NUCLEOTIDE SEQUENCE [LARGE SCALE GENOMIC DNA]</scope>
    <source>
        <strain evidence="1 2">NHI-2</strain>
    </source>
</reference>
<proteinExistence type="predicted"/>
<organism evidence="1 2">
    <name type="scientific">Psychrobacillus soli</name>
    <dbReference type="NCBI Taxonomy" id="1543965"/>
    <lineage>
        <taxon>Bacteria</taxon>
        <taxon>Bacillati</taxon>
        <taxon>Bacillota</taxon>
        <taxon>Bacilli</taxon>
        <taxon>Bacillales</taxon>
        <taxon>Bacillaceae</taxon>
        <taxon>Psychrobacillus</taxon>
    </lineage>
</organism>
<gene>
    <name evidence="1" type="ORF">FG383_08725</name>
</gene>
<keyword evidence="2" id="KW-1185">Reference proteome</keyword>
<keyword evidence="1" id="KW-0378">Hydrolase</keyword>